<feature type="domain" description="PPIase FKBP-type" evidence="7">
    <location>
        <begin position="351"/>
        <end position="438"/>
    </location>
</feature>
<dbReference type="GeneID" id="106817570"/>
<evidence type="ECO:0000256" key="2">
    <source>
        <dbReference type="ARBA" id="ARBA00023110"/>
    </source>
</evidence>
<dbReference type="InterPro" id="IPR023566">
    <property type="entry name" value="PPIase_Fpr3/Fpr4-like"/>
</dbReference>
<evidence type="ECO:0000256" key="4">
    <source>
        <dbReference type="PIRNR" id="PIRNR001473"/>
    </source>
</evidence>
<sequence>MIHDTRQVTITMIHALSLIQFQGVTLDGGKRYTQTVEHSFHISMAALERNSHHYGVDVKHQEPVSLMVQHDKAEFLLCTLSHNKIPQQPLNLSFTEGEEVTFFLEGKGTIHLTGYILIEEDDFMSEEESSAEEIPELQAIGDGPHLKEITEEEAALISKQIAGKKRKRQDADLSVKKEQEKMTNKSEEKKKKKKKIIEPQDSDSDSGEESSLPTSDDEDDSEEENEKDASLRLPAVRPAGSFDDQLSDDDSTGSYIPFESKRMAKGEKKQIVSEKKKKEKTKNTPKLDAKVKTVQEQSEKKKKKKKTSQELVNGDDEKKMKQTASFRAVTLPSGTSYTDVVTGKGPEAKHGKFVHVYYKGQLAQNKKEFDSCLTGKPFKFRLGSGEVIKGWDQGLLGMKQGGKRTLKIPAKEAYGNQRMGTIPPSSTLLFDVELRAVS</sequence>
<evidence type="ECO:0000256" key="6">
    <source>
        <dbReference type="SAM" id="MobiDB-lite"/>
    </source>
</evidence>
<evidence type="ECO:0000256" key="3">
    <source>
        <dbReference type="ARBA" id="ARBA00023235"/>
    </source>
</evidence>
<reference evidence="9" key="1">
    <citation type="submission" date="2025-08" db="UniProtKB">
        <authorList>
            <consortium name="RefSeq"/>
        </authorList>
    </citation>
    <scope>IDENTIFICATION</scope>
</reference>
<feature type="region of interest" description="Disordered" evidence="6">
    <location>
        <begin position="123"/>
        <end position="142"/>
    </location>
</feature>
<feature type="compositionally biased region" description="Basic and acidic residues" evidence="6">
    <location>
        <begin position="169"/>
        <end position="189"/>
    </location>
</feature>
<evidence type="ECO:0000256" key="1">
    <source>
        <dbReference type="ARBA" id="ARBA00000971"/>
    </source>
</evidence>
<dbReference type="Pfam" id="PF17800">
    <property type="entry name" value="NPL"/>
    <property type="match status" value="1"/>
</dbReference>
<dbReference type="Gene3D" id="3.10.50.40">
    <property type="match status" value="1"/>
</dbReference>
<keyword evidence="8" id="KW-1185">Reference proteome</keyword>
<feature type="region of interest" description="Disordered" evidence="6">
    <location>
        <begin position="160"/>
        <end position="319"/>
    </location>
</feature>
<dbReference type="Gene3D" id="2.60.120.340">
    <property type="entry name" value="Nucleoplasmin core domain"/>
    <property type="match status" value="1"/>
</dbReference>
<dbReference type="PANTHER" id="PTHR43811:SF19">
    <property type="entry name" value="39 KDA FK506-BINDING NUCLEAR PROTEIN"/>
    <property type="match status" value="1"/>
</dbReference>
<dbReference type="Pfam" id="PF00254">
    <property type="entry name" value="FKBP_C"/>
    <property type="match status" value="1"/>
</dbReference>
<dbReference type="PANTHER" id="PTHR43811">
    <property type="entry name" value="FKBP-TYPE PEPTIDYL-PROLYL CIS-TRANS ISOMERASE FKPA"/>
    <property type="match status" value="1"/>
</dbReference>
<protein>
    <recommendedName>
        <fullName evidence="4">FK506-binding protein</fullName>
        <ecNumber evidence="4">5.2.1.8</ecNumber>
    </recommendedName>
</protein>
<feature type="compositionally biased region" description="Basic and acidic residues" evidence="6">
    <location>
        <begin position="259"/>
        <end position="299"/>
    </location>
</feature>
<dbReference type="PIRSF" id="PIRSF001473">
    <property type="entry name" value="FK506-bp_FPR3"/>
    <property type="match status" value="1"/>
</dbReference>
<comment type="similarity">
    <text evidence="4">Belongs to the FKBP-type PPIase family.</text>
</comment>
<keyword evidence="2 4" id="KW-0697">Rotamase</keyword>
<dbReference type="InterPro" id="IPR046357">
    <property type="entry name" value="PPIase_dom_sf"/>
</dbReference>
<evidence type="ECO:0000256" key="5">
    <source>
        <dbReference type="PROSITE-ProRule" id="PRU00277"/>
    </source>
</evidence>
<dbReference type="EC" id="5.2.1.8" evidence="4"/>
<evidence type="ECO:0000259" key="7">
    <source>
        <dbReference type="PROSITE" id="PS50059"/>
    </source>
</evidence>
<evidence type="ECO:0000313" key="9">
    <source>
        <dbReference type="RefSeq" id="XP_014677734.1"/>
    </source>
</evidence>
<keyword evidence="3 4" id="KW-0413">Isomerase</keyword>
<feature type="compositionally biased region" description="Acidic residues" evidence="6">
    <location>
        <begin position="215"/>
        <end position="226"/>
    </location>
</feature>
<gene>
    <name evidence="9" type="primary">LOC106817570</name>
</gene>
<comment type="catalytic activity">
    <reaction evidence="1 4 5">
        <text>[protein]-peptidylproline (omega=180) = [protein]-peptidylproline (omega=0)</text>
        <dbReference type="Rhea" id="RHEA:16237"/>
        <dbReference type="Rhea" id="RHEA-COMP:10747"/>
        <dbReference type="Rhea" id="RHEA-COMP:10748"/>
        <dbReference type="ChEBI" id="CHEBI:83833"/>
        <dbReference type="ChEBI" id="CHEBI:83834"/>
        <dbReference type="EC" id="5.2.1.8"/>
    </reaction>
</comment>
<dbReference type="SUPFAM" id="SSF54534">
    <property type="entry name" value="FKBP-like"/>
    <property type="match status" value="1"/>
</dbReference>
<feature type="compositionally biased region" description="Acidic residues" evidence="6">
    <location>
        <begin position="123"/>
        <end position="135"/>
    </location>
</feature>
<dbReference type="RefSeq" id="XP_014677734.1">
    <property type="nucleotide sequence ID" value="XM_014822248.1"/>
</dbReference>
<organism evidence="8 9">
    <name type="scientific">Priapulus caudatus</name>
    <name type="common">Priapulid worm</name>
    <dbReference type="NCBI Taxonomy" id="37621"/>
    <lineage>
        <taxon>Eukaryota</taxon>
        <taxon>Metazoa</taxon>
        <taxon>Ecdysozoa</taxon>
        <taxon>Scalidophora</taxon>
        <taxon>Priapulida</taxon>
        <taxon>Priapulimorpha</taxon>
        <taxon>Priapulimorphida</taxon>
        <taxon>Priapulidae</taxon>
        <taxon>Priapulus</taxon>
    </lineage>
</organism>
<dbReference type="PROSITE" id="PS50059">
    <property type="entry name" value="FKBP_PPIASE"/>
    <property type="match status" value="1"/>
</dbReference>
<dbReference type="InterPro" id="IPR041232">
    <property type="entry name" value="NPL"/>
</dbReference>
<proteinExistence type="inferred from homology"/>
<accession>A0ABM1EZW3</accession>
<evidence type="ECO:0000313" key="8">
    <source>
        <dbReference type="Proteomes" id="UP000695022"/>
    </source>
</evidence>
<dbReference type="Proteomes" id="UP000695022">
    <property type="component" value="Unplaced"/>
</dbReference>
<dbReference type="InterPro" id="IPR001179">
    <property type="entry name" value="PPIase_FKBP_dom"/>
</dbReference>
<name>A0ABM1EZW3_PRICU</name>